<organism evidence="1 2">
    <name type="scientific">Microbacterium profundi</name>
    <dbReference type="NCBI Taxonomy" id="450380"/>
    <lineage>
        <taxon>Bacteria</taxon>
        <taxon>Bacillati</taxon>
        <taxon>Actinomycetota</taxon>
        <taxon>Actinomycetes</taxon>
        <taxon>Micrococcales</taxon>
        <taxon>Microbacteriaceae</taxon>
        <taxon>Microbacterium</taxon>
    </lineage>
</organism>
<reference evidence="1 2" key="1">
    <citation type="submission" date="2024-06" db="EMBL/GenBank/DDBJ databases">
        <title>The Natural Products Discovery Center: Release of the First 8490 Sequenced Strains for Exploring Actinobacteria Biosynthetic Diversity.</title>
        <authorList>
            <person name="Kalkreuter E."/>
            <person name="Kautsar S.A."/>
            <person name="Yang D."/>
            <person name="Bader C.D."/>
            <person name="Teijaro C.N."/>
            <person name="Fluegel L."/>
            <person name="Davis C.M."/>
            <person name="Simpson J.R."/>
            <person name="Lauterbach L."/>
            <person name="Steele A.D."/>
            <person name="Gui C."/>
            <person name="Meng S."/>
            <person name="Li G."/>
            <person name="Viehrig K."/>
            <person name="Ye F."/>
            <person name="Su P."/>
            <person name="Kiefer A.F."/>
            <person name="Nichols A."/>
            <person name="Cepeda A.J."/>
            <person name="Yan W."/>
            <person name="Fan B."/>
            <person name="Jiang Y."/>
            <person name="Adhikari A."/>
            <person name="Zheng C.-J."/>
            <person name="Schuster L."/>
            <person name="Cowan T.M."/>
            <person name="Smanski M.J."/>
            <person name="Chevrette M.G."/>
            <person name="De Carvalho L.P.S."/>
            <person name="Shen B."/>
        </authorList>
    </citation>
    <scope>NUCLEOTIDE SEQUENCE [LARGE SCALE GENOMIC DNA]</scope>
    <source>
        <strain evidence="1 2">NPDC077434</strain>
    </source>
</reference>
<accession>A0ABV3LKR8</accession>
<proteinExistence type="predicted"/>
<comment type="caution">
    <text evidence="1">The sequence shown here is derived from an EMBL/GenBank/DDBJ whole genome shotgun (WGS) entry which is preliminary data.</text>
</comment>
<evidence type="ECO:0000313" key="2">
    <source>
        <dbReference type="Proteomes" id="UP001553715"/>
    </source>
</evidence>
<dbReference type="PANTHER" id="PTHR37310">
    <property type="entry name" value="CYTOPLASMIC PROTEIN-RELATED"/>
    <property type="match status" value="1"/>
</dbReference>
<dbReference type="EMBL" id="JBFBMH010000033">
    <property type="protein sequence ID" value="MEW1976515.1"/>
    <property type="molecule type" value="Genomic_DNA"/>
</dbReference>
<sequence length="134" mass="14515">MTIAGEMLRTYPKDLGGIDQQKLTTCIEACLECAQACTACADACLSEDMVTELTKCIRTNMDCADLCETTARVLSRHTGYDANLTRATLDACRMACASCADECERHAGMHEHCRVCAEACRRCEEACAALLGAF</sequence>
<name>A0ABV3LKR8_9MICO</name>
<dbReference type="Pfam" id="PF03860">
    <property type="entry name" value="Csp"/>
    <property type="match status" value="1"/>
</dbReference>
<dbReference type="Proteomes" id="UP001553715">
    <property type="component" value="Unassembled WGS sequence"/>
</dbReference>
<evidence type="ECO:0000313" key="1">
    <source>
        <dbReference type="EMBL" id="MEW1976515.1"/>
    </source>
</evidence>
<gene>
    <name evidence="1" type="ORF">AB0301_15780</name>
</gene>
<dbReference type="PANTHER" id="PTHR37310:SF1">
    <property type="entry name" value="CYTOPLASMIC PROTEIN"/>
    <property type="match status" value="1"/>
</dbReference>
<dbReference type="InterPro" id="IPR005560">
    <property type="entry name" value="Csp_YhjQ"/>
</dbReference>
<dbReference type="RefSeq" id="WP_033107639.1">
    <property type="nucleotide sequence ID" value="NZ_JBFBMH010000033.1"/>
</dbReference>
<dbReference type="InterPro" id="IPR044543">
    <property type="entry name" value="YHJQ-like"/>
</dbReference>
<dbReference type="CDD" id="cd08026">
    <property type="entry name" value="DUF326"/>
    <property type="match status" value="1"/>
</dbReference>
<keyword evidence="2" id="KW-1185">Reference proteome</keyword>
<dbReference type="Gene3D" id="1.20.1270.360">
    <property type="match status" value="1"/>
</dbReference>
<protein>
    <submittedName>
        <fullName evidence="1">Four-helix bundle copper-binding protein</fullName>
    </submittedName>
</protein>